<dbReference type="Gene3D" id="1.10.287.3980">
    <property type="match status" value="1"/>
</dbReference>
<evidence type="ECO:0000256" key="4">
    <source>
        <dbReference type="ARBA" id="ARBA00035274"/>
    </source>
</evidence>
<dbReference type="InterPro" id="IPR020939">
    <property type="entry name" value="Ribosomal_bL34_CS"/>
</dbReference>
<dbReference type="Pfam" id="PF00468">
    <property type="entry name" value="Ribosomal_L34"/>
    <property type="match status" value="1"/>
</dbReference>
<dbReference type="PANTHER" id="PTHR14503">
    <property type="entry name" value="MITOCHONDRIAL RIBOSOMAL PROTEIN 34 FAMILY MEMBER"/>
    <property type="match status" value="1"/>
</dbReference>
<dbReference type="PROSITE" id="PS00784">
    <property type="entry name" value="RIBOSOMAL_L34"/>
    <property type="match status" value="1"/>
</dbReference>
<evidence type="ECO:0000256" key="1">
    <source>
        <dbReference type="ARBA" id="ARBA00010111"/>
    </source>
</evidence>
<dbReference type="InterPro" id="IPR000271">
    <property type="entry name" value="Ribosomal_bL34"/>
</dbReference>
<protein>
    <recommendedName>
        <fullName evidence="4">Large ribosomal subunit protein bL34m</fullName>
    </recommendedName>
</protein>
<gene>
    <name evidence="6" type="ORF">BE221DRAFT_72819</name>
</gene>
<dbReference type="EMBL" id="KZ155780">
    <property type="protein sequence ID" value="OUS46901.1"/>
    <property type="molecule type" value="Genomic_DNA"/>
</dbReference>
<name>A0A1Y5IBP3_OSTTA</name>
<sequence length="72" mass="8176">MEVAIEAPGASGEVEIEEEGVGEAMSLATKRTYQPSNLVRKRRHGFRARLRTADGRKILSRRRRKGRRRLSA</sequence>
<proteinExistence type="inferred from homology"/>
<evidence type="ECO:0000256" key="2">
    <source>
        <dbReference type="ARBA" id="ARBA00022980"/>
    </source>
</evidence>
<keyword evidence="3" id="KW-0687">Ribonucleoprotein</keyword>
<dbReference type="eggNOG" id="ENOG502SC40">
    <property type="taxonomic scope" value="Eukaryota"/>
</dbReference>
<dbReference type="GO" id="GO:1990904">
    <property type="term" value="C:ribonucleoprotein complex"/>
    <property type="evidence" value="ECO:0007669"/>
    <property type="project" value="UniProtKB-KW"/>
</dbReference>
<feature type="region of interest" description="Disordered" evidence="5">
    <location>
        <begin position="49"/>
        <end position="72"/>
    </location>
</feature>
<dbReference type="FunFam" id="1.10.287.3980:FF:000001">
    <property type="entry name" value="Mitochondrial ribosomal protein L34"/>
    <property type="match status" value="1"/>
</dbReference>
<dbReference type="PANTHER" id="PTHR14503:SF4">
    <property type="entry name" value="LARGE RIBOSOMAL SUBUNIT PROTEIN BL34M"/>
    <property type="match status" value="1"/>
</dbReference>
<dbReference type="Proteomes" id="UP000195557">
    <property type="component" value="Unassembled WGS sequence"/>
</dbReference>
<reference evidence="6" key="1">
    <citation type="submission" date="2017-04" db="EMBL/GenBank/DDBJ databases">
        <title>Population genomics of picophytoplankton unveils novel chromosome hypervariability.</title>
        <authorList>
            <consortium name="DOE Joint Genome Institute"/>
            <person name="Blanc-Mathieu R."/>
            <person name="Krasovec M."/>
            <person name="Hebrard M."/>
            <person name="Yau S."/>
            <person name="Desgranges E."/>
            <person name="Martin J."/>
            <person name="Schackwitz W."/>
            <person name="Kuo A."/>
            <person name="Salin G."/>
            <person name="Donnadieu C."/>
            <person name="Desdevises Y."/>
            <person name="Sanchez-Ferandin S."/>
            <person name="Moreau H."/>
            <person name="Rivals E."/>
            <person name="Grigoriev I.V."/>
            <person name="Grimsley N."/>
            <person name="Eyre-Walker A."/>
            <person name="Piganeau G."/>
        </authorList>
    </citation>
    <scope>NUCLEOTIDE SEQUENCE [LARGE SCALE GENOMIC DNA]</scope>
    <source>
        <strain evidence="6">RCC 1115</strain>
    </source>
</reference>
<comment type="similarity">
    <text evidence="1">Belongs to the bacterial ribosomal protein bL34 family.</text>
</comment>
<dbReference type="HAMAP" id="MF_00391">
    <property type="entry name" value="Ribosomal_bL34"/>
    <property type="match status" value="1"/>
</dbReference>
<keyword evidence="2 6" id="KW-0689">Ribosomal protein</keyword>
<dbReference type="NCBIfam" id="TIGR01030">
    <property type="entry name" value="rpmH_bact"/>
    <property type="match status" value="1"/>
</dbReference>
<dbReference type="GO" id="GO:0005840">
    <property type="term" value="C:ribosome"/>
    <property type="evidence" value="ECO:0007669"/>
    <property type="project" value="UniProtKB-KW"/>
</dbReference>
<organism evidence="6">
    <name type="scientific">Ostreococcus tauri</name>
    <name type="common">Marine green alga</name>
    <dbReference type="NCBI Taxonomy" id="70448"/>
    <lineage>
        <taxon>Eukaryota</taxon>
        <taxon>Viridiplantae</taxon>
        <taxon>Chlorophyta</taxon>
        <taxon>Mamiellophyceae</taxon>
        <taxon>Mamiellales</taxon>
        <taxon>Bathycoccaceae</taxon>
        <taxon>Ostreococcus</taxon>
    </lineage>
</organism>
<evidence type="ECO:0000256" key="3">
    <source>
        <dbReference type="ARBA" id="ARBA00023274"/>
    </source>
</evidence>
<dbReference type="GO" id="GO:0006412">
    <property type="term" value="P:translation"/>
    <property type="evidence" value="ECO:0007669"/>
    <property type="project" value="InterPro"/>
</dbReference>
<feature type="compositionally biased region" description="Basic residues" evidence="5">
    <location>
        <begin position="58"/>
        <end position="72"/>
    </location>
</feature>
<evidence type="ECO:0000256" key="5">
    <source>
        <dbReference type="SAM" id="MobiDB-lite"/>
    </source>
</evidence>
<evidence type="ECO:0000313" key="6">
    <source>
        <dbReference type="EMBL" id="OUS46901.1"/>
    </source>
</evidence>
<dbReference type="AlphaFoldDB" id="A0A1Y5IBP3"/>
<accession>A0A1Y5IBP3</accession>
<dbReference type="GO" id="GO:0003735">
    <property type="term" value="F:structural constituent of ribosome"/>
    <property type="evidence" value="ECO:0007669"/>
    <property type="project" value="InterPro"/>
</dbReference>